<name>A0AA96ZVP2_9EURY</name>
<accession>A0AA96ZVP2</accession>
<keyword evidence="5 12" id="KW-0547">Nucleotide-binding</keyword>
<evidence type="ECO:0000256" key="6">
    <source>
        <dbReference type="ARBA" id="ARBA00022777"/>
    </source>
</evidence>
<dbReference type="FunFam" id="3.30.540.10:FF:000027">
    <property type="entry name" value="Fructose-1,6-bisphosphatase/inositol-1-monophosphatase"/>
    <property type="match status" value="1"/>
</dbReference>
<dbReference type="InterPro" id="IPR017438">
    <property type="entry name" value="ATP-NAD_kinase_N"/>
</dbReference>
<evidence type="ECO:0000256" key="11">
    <source>
        <dbReference type="ARBA" id="ARBA00023027"/>
    </source>
</evidence>
<dbReference type="Gene3D" id="3.40.50.10330">
    <property type="entry name" value="Probable inorganic polyphosphate/atp-NAD kinase, domain 1"/>
    <property type="match status" value="1"/>
</dbReference>
<feature type="binding site" evidence="13">
    <location>
        <position position="103"/>
    </location>
    <ligand>
        <name>Mg(2+)</name>
        <dbReference type="ChEBI" id="CHEBI:18420"/>
        <label>1</label>
        <note>catalytic</note>
    </ligand>
</feature>
<feature type="active site" description="Proton acceptor" evidence="12">
    <location>
        <position position="360"/>
    </location>
</feature>
<evidence type="ECO:0000256" key="7">
    <source>
        <dbReference type="ARBA" id="ARBA00022801"/>
    </source>
</evidence>
<feature type="binding site" evidence="12">
    <location>
        <position position="458"/>
    </location>
    <ligand>
        <name>NAD(+)</name>
        <dbReference type="ChEBI" id="CHEBI:57540"/>
    </ligand>
</feature>
<dbReference type="GO" id="GO:0006741">
    <property type="term" value="P:NADP+ biosynthetic process"/>
    <property type="evidence" value="ECO:0007669"/>
    <property type="project" value="UniProtKB-UniRule"/>
</dbReference>
<evidence type="ECO:0000313" key="15">
    <source>
        <dbReference type="Proteomes" id="UP001303587"/>
    </source>
</evidence>
<keyword evidence="2 12" id="KW-0963">Cytoplasm</keyword>
<evidence type="ECO:0000256" key="1">
    <source>
        <dbReference type="ARBA" id="ARBA00001946"/>
    </source>
</evidence>
<dbReference type="GO" id="GO:0046854">
    <property type="term" value="P:phosphatidylinositol phosphate biosynthetic process"/>
    <property type="evidence" value="ECO:0007669"/>
    <property type="project" value="InterPro"/>
</dbReference>
<keyword evidence="4 13" id="KW-0479">Metal-binding</keyword>
<dbReference type="RefSeq" id="WP_338103119.1">
    <property type="nucleotide sequence ID" value="NZ_CP131060.1"/>
</dbReference>
<dbReference type="GO" id="GO:0005737">
    <property type="term" value="C:cytoplasm"/>
    <property type="evidence" value="ECO:0007669"/>
    <property type="project" value="UniProtKB-SubCell"/>
</dbReference>
<keyword evidence="6 12" id="KW-0418">Kinase</keyword>
<dbReference type="GO" id="GO:0005524">
    <property type="term" value="F:ATP binding"/>
    <property type="evidence" value="ECO:0007669"/>
    <property type="project" value="UniProtKB-KW"/>
</dbReference>
<evidence type="ECO:0000256" key="12">
    <source>
        <dbReference type="HAMAP-Rule" id="MF_00361"/>
    </source>
</evidence>
<evidence type="ECO:0000256" key="13">
    <source>
        <dbReference type="PIRSR" id="PIRSR600760-2"/>
    </source>
</evidence>
<dbReference type="EC" id="2.7.1.23" evidence="12"/>
<keyword evidence="9 13" id="KW-0460">Magnesium</keyword>
<evidence type="ECO:0000256" key="4">
    <source>
        <dbReference type="ARBA" id="ARBA00022723"/>
    </source>
</evidence>
<dbReference type="SUPFAM" id="SSF56655">
    <property type="entry name" value="Carbohydrate phosphatase"/>
    <property type="match status" value="1"/>
</dbReference>
<gene>
    <name evidence="12 14" type="primary">nadK</name>
    <name evidence="14" type="ORF">MsAc7_06110</name>
</gene>
<feature type="binding site" evidence="12">
    <location>
        <position position="493"/>
    </location>
    <ligand>
        <name>NAD(+)</name>
        <dbReference type="ChEBI" id="CHEBI:57540"/>
    </ligand>
</feature>
<keyword evidence="10 12" id="KW-0521">NADP</keyword>
<organism evidence="14 15">
    <name type="scientific">Methanolapillus millepedarum</name>
    <dbReference type="NCBI Taxonomy" id="3028296"/>
    <lineage>
        <taxon>Archaea</taxon>
        <taxon>Methanobacteriati</taxon>
        <taxon>Methanobacteriota</taxon>
        <taxon>Stenosarchaea group</taxon>
        <taxon>Methanomicrobia</taxon>
        <taxon>Methanosarcinales</taxon>
        <taxon>Methanosarcinaceae</taxon>
        <taxon>Methanolapillus</taxon>
    </lineage>
</organism>
<evidence type="ECO:0000256" key="10">
    <source>
        <dbReference type="ARBA" id="ARBA00022857"/>
    </source>
</evidence>
<dbReference type="InterPro" id="IPR000760">
    <property type="entry name" value="Inositol_monophosphatase-like"/>
</dbReference>
<feature type="binding site" evidence="13">
    <location>
        <position position="100"/>
    </location>
    <ligand>
        <name>Mg(2+)</name>
        <dbReference type="ChEBI" id="CHEBI:18420"/>
        <label>1</label>
        <note>catalytic</note>
    </ligand>
</feature>
<dbReference type="GO" id="GO:0016787">
    <property type="term" value="F:hydrolase activity"/>
    <property type="evidence" value="ECO:0007669"/>
    <property type="project" value="UniProtKB-KW"/>
</dbReference>
<evidence type="ECO:0000256" key="2">
    <source>
        <dbReference type="ARBA" id="ARBA00022490"/>
    </source>
</evidence>
<comment type="cofactor">
    <cofactor evidence="12">
        <name>a divalent metal cation</name>
        <dbReference type="ChEBI" id="CHEBI:60240"/>
    </cofactor>
</comment>
<feature type="binding site" evidence="12">
    <location>
        <position position="365"/>
    </location>
    <ligand>
        <name>NAD(+)</name>
        <dbReference type="ChEBI" id="CHEBI:57540"/>
    </ligand>
</feature>
<keyword evidence="3 12" id="KW-0808">Transferase</keyword>
<feature type="binding site" evidence="12">
    <location>
        <position position="439"/>
    </location>
    <ligand>
        <name>NAD(+)</name>
        <dbReference type="ChEBI" id="CHEBI:57540"/>
    </ligand>
</feature>
<evidence type="ECO:0000256" key="3">
    <source>
        <dbReference type="ARBA" id="ARBA00022679"/>
    </source>
</evidence>
<feature type="binding site" evidence="13">
    <location>
        <position position="82"/>
    </location>
    <ligand>
        <name>Mg(2+)</name>
        <dbReference type="ChEBI" id="CHEBI:18420"/>
        <label>1</label>
        <note>catalytic</note>
    </ligand>
</feature>
<dbReference type="Pfam" id="PF20143">
    <property type="entry name" value="NAD_kinase_C"/>
    <property type="match status" value="1"/>
</dbReference>
<keyword evidence="7" id="KW-0378">Hydrolase</keyword>
<dbReference type="InterPro" id="IPR017437">
    <property type="entry name" value="ATP-NAD_kinase_PpnK-typ_C"/>
</dbReference>
<feature type="binding site" evidence="12">
    <location>
        <begin position="428"/>
        <end position="429"/>
    </location>
    <ligand>
        <name>NAD(+)</name>
        <dbReference type="ChEBI" id="CHEBI:57540"/>
    </ligand>
</feature>
<dbReference type="InterPro" id="IPR016064">
    <property type="entry name" value="NAD/diacylglycerol_kinase_sf"/>
</dbReference>
<feature type="binding site" evidence="12">
    <location>
        <position position="456"/>
    </location>
    <ligand>
        <name>NAD(+)</name>
        <dbReference type="ChEBI" id="CHEBI:57540"/>
    </ligand>
</feature>
<dbReference type="PANTHER" id="PTHR20275:SF43">
    <property type="entry name" value="BIFUNCTIONAL NADP PHOSPHATASE_NAD KINASE"/>
    <property type="match status" value="1"/>
</dbReference>
<comment type="subcellular location">
    <subcellularLocation>
        <location evidence="12">Cytoplasm</location>
    </subcellularLocation>
</comment>
<dbReference type="HAMAP" id="MF_00361">
    <property type="entry name" value="NAD_kinase"/>
    <property type="match status" value="1"/>
</dbReference>
<protein>
    <recommendedName>
        <fullName evidence="12">NAD kinase</fullName>
        <ecNumber evidence="12">2.7.1.23</ecNumber>
    </recommendedName>
    <alternativeName>
        <fullName evidence="12">ATP-dependent NAD kinase</fullName>
    </alternativeName>
</protein>
<dbReference type="AlphaFoldDB" id="A0AA96ZVP2"/>
<dbReference type="GO" id="GO:0046872">
    <property type="term" value="F:metal ion binding"/>
    <property type="evidence" value="ECO:0007669"/>
    <property type="project" value="UniProtKB-UniRule"/>
</dbReference>
<dbReference type="SUPFAM" id="SSF111331">
    <property type="entry name" value="NAD kinase/diacylglycerol kinase-like"/>
    <property type="match status" value="1"/>
</dbReference>
<dbReference type="GO" id="GO:0019674">
    <property type="term" value="P:NAD+ metabolic process"/>
    <property type="evidence" value="ECO:0007669"/>
    <property type="project" value="InterPro"/>
</dbReference>
<evidence type="ECO:0000256" key="9">
    <source>
        <dbReference type="ARBA" id="ARBA00022842"/>
    </source>
</evidence>
<feature type="binding site" evidence="13">
    <location>
        <position position="102"/>
    </location>
    <ligand>
        <name>Mg(2+)</name>
        <dbReference type="ChEBI" id="CHEBI:18420"/>
        <label>1</label>
        <note>catalytic</note>
    </ligand>
</feature>
<comment type="caution">
    <text evidence="12">Lacks conserved residue(s) required for the propagation of feature annotation.</text>
</comment>
<dbReference type="FunFam" id="3.40.190.80:FF:000020">
    <property type="entry name" value="Fructose-1,6-bisphosphatase/inositol-1-monophosphatase"/>
    <property type="match status" value="1"/>
</dbReference>
<dbReference type="InterPro" id="IPR020550">
    <property type="entry name" value="Inositol_monophosphatase_CS"/>
</dbReference>
<comment type="function">
    <text evidence="12">Involved in the regulation of the intracellular balance of NAD and NADP, and is a key enzyme in the biosynthesis of NADP. Catalyzes specifically the phosphorylation on 2'-hydroxyl of the adenosine moiety of NAD to yield NADP.</text>
</comment>
<dbReference type="InterPro" id="IPR002504">
    <property type="entry name" value="NADK"/>
</dbReference>
<dbReference type="NCBIfam" id="NF009321">
    <property type="entry name" value="PRK12676.1"/>
    <property type="match status" value="1"/>
</dbReference>
<comment type="cofactor">
    <cofactor evidence="1 13">
        <name>Mg(2+)</name>
        <dbReference type="ChEBI" id="CHEBI:18420"/>
    </cofactor>
</comment>
<feature type="binding site" evidence="13">
    <location>
        <position position="225"/>
    </location>
    <ligand>
        <name>Mg(2+)</name>
        <dbReference type="ChEBI" id="CHEBI:18420"/>
        <label>1</label>
        <note>catalytic</note>
    </ligand>
</feature>
<dbReference type="Gene3D" id="3.30.540.10">
    <property type="entry name" value="Fructose-1,6-Bisphosphatase, subunit A, domain 1"/>
    <property type="match status" value="1"/>
</dbReference>
<comment type="similarity">
    <text evidence="12">Belongs to the NAD kinase family.</text>
</comment>
<dbReference type="Gene3D" id="2.60.200.30">
    <property type="entry name" value="Probable inorganic polyphosphate/atp-NAD kinase, domain 2"/>
    <property type="match status" value="1"/>
</dbReference>
<proteinExistence type="inferred from homology"/>
<keyword evidence="15" id="KW-1185">Reference proteome</keyword>
<dbReference type="GeneID" id="89229727"/>
<sequence>MSEKKSAAYSCSVPSSELLSLCRTIYKDVVVAISSLRGTIDAGDFMFVGDDGTDTKRIDLVAEDTVVERLKSYGKSMIIISEECGRIVIGNSPEFAVIVDPLDGTTNAIQNIPFYSLSIAFSSPNLKDIFFGYVANLANGDEFYAETGKGAFMNNQKIVSSTASSIRELTISAYGYRQNTDRTSKICSRVQKLRVLGSVALELCYVAAGKIDAFIDVRMALRLVDIAAGQLIVREAGGIVTDGIGKPLSIPDNHIKPLNLVASNGIIHQEILNLITYPEISCRGDRYYYKGDVKKIAIVSRCDSSAALEMVHHIIGTFSDQVDVYLSSSPARLLGMEERGVTVAQMEELGVDFVISIGGDGTILRNMSKMKDPIPMLGINMGNLGFLADVEPEDAITAIERAISGFMYDERPRLEISLNGKFLGTAINEVVATSAYPAKMMTYEVLVNGKFLNEIRADGIVFATPTGSTAYAMSAGGPIVSPDVDAILIVPIAPFKLSSRPWIIPFDSEITLRLKVPKEIVIVTDGKVVEKSDEIYEKIERAAEAGERSGVHEDEHHLKVTEHDTITIKRARYPGRFVKFSEASFYDAVRQKLG</sequence>
<dbReference type="GO" id="GO:0003951">
    <property type="term" value="F:NAD+ kinase activity"/>
    <property type="evidence" value="ECO:0007669"/>
    <property type="project" value="UniProtKB-UniRule"/>
</dbReference>
<keyword evidence="11 12" id="KW-0520">NAD</keyword>
<comment type="catalytic activity">
    <reaction evidence="12">
        <text>NAD(+) + ATP = ADP + NADP(+) + H(+)</text>
        <dbReference type="Rhea" id="RHEA:18629"/>
        <dbReference type="ChEBI" id="CHEBI:15378"/>
        <dbReference type="ChEBI" id="CHEBI:30616"/>
        <dbReference type="ChEBI" id="CHEBI:57540"/>
        <dbReference type="ChEBI" id="CHEBI:58349"/>
        <dbReference type="ChEBI" id="CHEBI:456216"/>
        <dbReference type="EC" id="2.7.1.23"/>
    </reaction>
</comment>
<reference evidence="14 15" key="1">
    <citation type="submission" date="2023-07" db="EMBL/GenBank/DDBJ databases">
        <title>Closed genoem sequence of Methanosarcinaceae archaeon Ac7.</title>
        <authorList>
            <person name="Poehlein A."/>
            <person name="Protasov E."/>
            <person name="Platt K."/>
            <person name="Reeh H."/>
            <person name="Daniel R."/>
            <person name="Brune A."/>
        </authorList>
    </citation>
    <scope>NUCLEOTIDE SEQUENCE [LARGE SCALE GENOMIC DNA]</scope>
    <source>
        <strain evidence="14 15">Ac7</strain>
    </source>
</reference>
<dbReference type="EMBL" id="CP131060">
    <property type="protein sequence ID" value="WNY25072.1"/>
    <property type="molecule type" value="Genomic_DNA"/>
</dbReference>
<dbReference type="Proteomes" id="UP001303587">
    <property type="component" value="Chromosome"/>
</dbReference>
<evidence type="ECO:0000256" key="8">
    <source>
        <dbReference type="ARBA" id="ARBA00022840"/>
    </source>
</evidence>
<dbReference type="PROSITE" id="PS00630">
    <property type="entry name" value="IMP_2"/>
    <property type="match status" value="1"/>
</dbReference>
<evidence type="ECO:0000313" key="14">
    <source>
        <dbReference type="EMBL" id="WNY25072.1"/>
    </source>
</evidence>
<feature type="binding site" evidence="12">
    <location>
        <begin position="469"/>
        <end position="474"/>
    </location>
    <ligand>
        <name>NAD(+)</name>
        <dbReference type="ChEBI" id="CHEBI:57540"/>
    </ligand>
</feature>
<keyword evidence="8 12" id="KW-0067">ATP-binding</keyword>
<feature type="binding site" evidence="12">
    <location>
        <begin position="360"/>
        <end position="361"/>
    </location>
    <ligand>
        <name>NAD(+)</name>
        <dbReference type="ChEBI" id="CHEBI:57540"/>
    </ligand>
</feature>
<evidence type="ECO:0000256" key="5">
    <source>
        <dbReference type="ARBA" id="ARBA00022741"/>
    </source>
</evidence>
<dbReference type="PANTHER" id="PTHR20275">
    <property type="entry name" value="NAD KINASE"/>
    <property type="match status" value="1"/>
</dbReference>
<dbReference type="Gene3D" id="3.40.190.80">
    <property type="match status" value="1"/>
</dbReference>
<dbReference type="Pfam" id="PF01513">
    <property type="entry name" value="NAD_kinase"/>
    <property type="match status" value="1"/>
</dbReference>
<dbReference type="PRINTS" id="PR00377">
    <property type="entry name" value="IMPHPHTASES"/>
</dbReference>
<dbReference type="Pfam" id="PF00459">
    <property type="entry name" value="Inositol_P"/>
    <property type="match status" value="1"/>
</dbReference>